<keyword evidence="1" id="KW-0808">Transferase</keyword>
<dbReference type="RefSeq" id="WP_377479827.1">
    <property type="nucleotide sequence ID" value="NZ_JBHLTN010000007.1"/>
</dbReference>
<sequence>MARKKASATATAEVHTDADTDATQSVGGLNALGDLRLDDLRDSAVELWLQALRQPEVFARESAAFYAKLAKIIVRGDGGESAPSPDPRFGDSAWRNNGLYRRWLPAYQAWAQSLQNFVDQAGLEPKQTGRAKFLMSQVTEALAPTNFLLGNPAALKRAYESGGKSLLSGYQNWLSDVTARRPVPSQVDTRPFKVGDNLAATPGDVVLRTELFELLQFAPQTEQVHERPILVIPSIINKYYAFDLAPGRSLLEYLVQNGFTLFVMVFRNPGKEHDSWGMDTYMDGMDEALQAVKSISGCADPNVLAVCGAAPLAVTVAGHHEAMHSKSIGSMTLFVAPLDCAAMNDTPVLGDFNDPKLSKWTKVLPKKSDRISADEFTLLFAMLRPNDLIWNYWVNNYLMGEGPPAFDILAWNSDATGMTAQYNRDFQAFCARNPLATPGAMQYRDTPIADISKFGFDSLVIAARTDHICPWPSVYRSAQMLGKRCDFLLGGRGHIQTIVAPPGGKKDFYFLNPDNTKDSDGWLADAQRVYGSWWPYYVEWCAKRSGKMVAAPKKPGNKTHPSLGKAPGTYVHEKASS</sequence>
<dbReference type="InterPro" id="IPR051321">
    <property type="entry name" value="PHA/PHB_synthase"/>
</dbReference>
<evidence type="ECO:0000256" key="1">
    <source>
        <dbReference type="ARBA" id="ARBA00022679"/>
    </source>
</evidence>
<evidence type="ECO:0000259" key="4">
    <source>
        <dbReference type="Pfam" id="PF07167"/>
    </source>
</evidence>
<name>A0ABV6PP60_9BURK</name>
<evidence type="ECO:0000313" key="6">
    <source>
        <dbReference type="Proteomes" id="UP001589834"/>
    </source>
</evidence>
<dbReference type="GO" id="GO:0016787">
    <property type="term" value="F:hydrolase activity"/>
    <property type="evidence" value="ECO:0007669"/>
    <property type="project" value="UniProtKB-KW"/>
</dbReference>
<accession>A0ABV6PP60</accession>
<dbReference type="PANTHER" id="PTHR36837">
    <property type="entry name" value="POLY(3-HYDROXYALKANOATE) POLYMERASE SUBUNIT PHAC"/>
    <property type="match status" value="1"/>
</dbReference>
<dbReference type="Pfam" id="PF07167">
    <property type="entry name" value="PhaC_N"/>
    <property type="match status" value="1"/>
</dbReference>
<reference evidence="5 6" key="1">
    <citation type="submission" date="2024-09" db="EMBL/GenBank/DDBJ databases">
        <authorList>
            <person name="Sun Q."/>
            <person name="Mori K."/>
        </authorList>
    </citation>
    <scope>NUCLEOTIDE SEQUENCE [LARGE SCALE GENOMIC DNA]</scope>
    <source>
        <strain evidence="5 6">NCAIM B.02336</strain>
    </source>
</reference>
<evidence type="ECO:0000256" key="3">
    <source>
        <dbReference type="SAM" id="MobiDB-lite"/>
    </source>
</evidence>
<dbReference type="PANTHER" id="PTHR36837:SF5">
    <property type="entry name" value="POLY-3-HYDROXYBUTYRATE SYNTHASE"/>
    <property type="match status" value="1"/>
</dbReference>
<feature type="region of interest" description="Disordered" evidence="3">
    <location>
        <begin position="551"/>
        <end position="577"/>
    </location>
</feature>
<organism evidence="5 6">
    <name type="scientific">Ottowia pentelensis</name>
    <dbReference type="NCBI Taxonomy" id="511108"/>
    <lineage>
        <taxon>Bacteria</taxon>
        <taxon>Pseudomonadati</taxon>
        <taxon>Pseudomonadota</taxon>
        <taxon>Betaproteobacteria</taxon>
        <taxon>Burkholderiales</taxon>
        <taxon>Comamonadaceae</taxon>
        <taxon>Ottowia</taxon>
    </lineage>
</organism>
<keyword evidence="5" id="KW-0378">Hydrolase</keyword>
<feature type="domain" description="Poly-beta-hydroxybutyrate polymerase N-terminal" evidence="4">
    <location>
        <begin position="86"/>
        <end position="254"/>
    </location>
</feature>
<dbReference type="Gene3D" id="3.40.50.1820">
    <property type="entry name" value="alpha/beta hydrolase"/>
    <property type="match status" value="1"/>
</dbReference>
<dbReference type="SUPFAM" id="SSF53474">
    <property type="entry name" value="alpha/beta-Hydrolases"/>
    <property type="match status" value="1"/>
</dbReference>
<dbReference type="InterPro" id="IPR029058">
    <property type="entry name" value="AB_hydrolase_fold"/>
</dbReference>
<protein>
    <submittedName>
        <fullName evidence="5">Alpha/beta fold hydrolase</fullName>
    </submittedName>
</protein>
<keyword evidence="6" id="KW-1185">Reference proteome</keyword>
<evidence type="ECO:0000256" key="2">
    <source>
        <dbReference type="ARBA" id="ARBA00023315"/>
    </source>
</evidence>
<dbReference type="EMBL" id="JBHLTN010000007">
    <property type="protein sequence ID" value="MFC0591595.1"/>
    <property type="molecule type" value="Genomic_DNA"/>
</dbReference>
<proteinExistence type="predicted"/>
<keyword evidence="2" id="KW-0012">Acyltransferase</keyword>
<dbReference type="InterPro" id="IPR010941">
    <property type="entry name" value="PhaC_N"/>
</dbReference>
<comment type="caution">
    <text evidence="5">The sequence shown here is derived from an EMBL/GenBank/DDBJ whole genome shotgun (WGS) entry which is preliminary data.</text>
</comment>
<gene>
    <name evidence="5" type="ORF">ACFFGG_03400</name>
</gene>
<evidence type="ECO:0000313" key="5">
    <source>
        <dbReference type="EMBL" id="MFC0591595.1"/>
    </source>
</evidence>
<dbReference type="Proteomes" id="UP001589834">
    <property type="component" value="Unassembled WGS sequence"/>
</dbReference>